<evidence type="ECO:0000313" key="2">
    <source>
        <dbReference type="Proteomes" id="UP001172680"/>
    </source>
</evidence>
<sequence length="1255" mass="140732">MPPKGRKGGGAGDKPKTGEEERPEPLQAVILADPFKTRFSPFTLERPRCLLPVANTPLIEYTFEFLANAGVEEVFVYSGAHTDQVEEYILQSKWSTSSASSPFSKLEIIRSSSRSIGDAMRDLDKRAMLVGDFLIVYGDVVSNLPLEPALAAHRARRAADKNAIMTMVLREAGQTHRTKAQEASPVFVIDPIKNRCLHYEQMHARQSNHFVNIDPDLLSSHQELEIRQDLIDCGIDICTPDVLALWSDNFDFEAPRKGFLHSVLKDYELNGKTIHTHIVSDHYAARVRNLRAYDAQPAEGADVPAAEGNIYKENDVILARSCVINRRSVIGAKTSIGDGSTISNSVVGRQCIIGRNVTIDGAYIWDSAVIGDGSTVTKAIVASEAAVGRRCSVEPGALIGEGVRIADGVTVPGTSRITRAKRKRGAEDYFGRDEPDARLVGQGGDGYEFIDSDEEDEEGIEGLTSNGLVYNMQNLALSTESISTLNSEDELSEDRIVHHDRSAAGSFISIASDDSHASQHAGDFHHDAAASIFDSLQKGDEWENIQLELTALRMSTNASEHQLRRAVVAAFMKRISQVVEAGTPAKAAVDEVLKGYGELVKKTMFDEGDRVDFLLLMQSDLAHRKEGANVLLYMCMELYRLDVMSAEVFEKWWEDPKGKESGEVESVRGKTQQFIDFLKEESEEESEDEEEEEDDDEDGEPGTPQAPEYPHKKADKKIAAKQSVKESLPATPLTLASATMDSDDEMNSVVSSEDDFMEGPDSGDSMGEGSDLDFEDDEPDIGFDTHEKDVKPAKHAYEVDFKVFGPDEIQSHQDRQIEEVSNILGQPPEASAILLRHTRWNKERLIEQYMDKRDEVLEGAGLGDDVAGPPRIMKVPGFMCDICCEEGPDMETFAMKCDHRFCVDCYKQYLCGKIKEEGEAARIKCPGDGCNRIVDSKSLDLLVTTDLKERYQELLTRTYVDDRENLKWCPAPNCIYAVECPVKKRDLSKIVPTVHCNCKHSFCFGCSLPDHQPAPCALVKKWLKKCEDDSETANWISANTKECPKCHSTIEKNGGCNHMTCRKCRHEFCWMCMGVWSEHGTSWYNCNRFEEKSGSDARDAQAKSRQSLERYLHYYNRYANHEQSAKLDKDIYLKSEKKMTQLQSSSGMSWIEVQFLDSASQALQQCRQTLKWTYAFAYYLARNNLTEIFEDNQKDLEMAVENLSEMFEKPVDQLQSLKREIMDKTTYCTKRRVILLDDTAENLKQGNWEFNVALT</sequence>
<proteinExistence type="predicted"/>
<accession>A0ACC2ZN01</accession>
<protein>
    <submittedName>
        <fullName evidence="1">Translation initiation factor eIF-2B epsilon subunit, GEF</fullName>
    </submittedName>
</protein>
<dbReference type="Proteomes" id="UP001172680">
    <property type="component" value="Unassembled WGS sequence"/>
</dbReference>
<keyword evidence="1" id="KW-0648">Protein biosynthesis</keyword>
<keyword evidence="2" id="KW-1185">Reference proteome</keyword>
<comment type="caution">
    <text evidence="1">The sequence shown here is derived from an EMBL/GenBank/DDBJ whole genome shotgun (WGS) entry which is preliminary data.</text>
</comment>
<keyword evidence="1" id="KW-0396">Initiation factor</keyword>
<name>A0ACC2ZN01_9PEZI</name>
<organism evidence="1 2">
    <name type="scientific">Coniosporium tulheliwenetii</name>
    <dbReference type="NCBI Taxonomy" id="3383036"/>
    <lineage>
        <taxon>Eukaryota</taxon>
        <taxon>Fungi</taxon>
        <taxon>Dikarya</taxon>
        <taxon>Ascomycota</taxon>
        <taxon>Pezizomycotina</taxon>
        <taxon>Dothideomycetes</taxon>
        <taxon>Dothideomycetes incertae sedis</taxon>
        <taxon>Coniosporium</taxon>
    </lineage>
</organism>
<reference evidence="1" key="1">
    <citation type="submission" date="2022-10" db="EMBL/GenBank/DDBJ databases">
        <title>Culturing micro-colonial fungi from biological soil crusts in the Mojave desert and describing Neophaeococcomyces mojavensis, and introducing the new genera and species Taxawa tesnikishii.</title>
        <authorList>
            <person name="Kurbessoian T."/>
            <person name="Stajich J.E."/>
        </authorList>
    </citation>
    <scope>NUCLEOTIDE SEQUENCE</scope>
    <source>
        <strain evidence="1">JES_115</strain>
    </source>
</reference>
<gene>
    <name evidence="1" type="primary">GCD6</name>
    <name evidence="1" type="ORF">H2199_000851</name>
</gene>
<evidence type="ECO:0000313" key="1">
    <source>
        <dbReference type="EMBL" id="KAJ9648938.1"/>
    </source>
</evidence>
<dbReference type="EMBL" id="JAPDRP010000002">
    <property type="protein sequence ID" value="KAJ9648938.1"/>
    <property type="molecule type" value="Genomic_DNA"/>
</dbReference>